<keyword evidence="2" id="KW-1185">Reference proteome</keyword>
<evidence type="ECO:0000313" key="2">
    <source>
        <dbReference type="Proteomes" id="UP001434883"/>
    </source>
</evidence>
<gene>
    <name evidence="1" type="ORF">XENOCAPTIV_003297</name>
</gene>
<accession>A0ABV0RNI8</accession>
<protein>
    <submittedName>
        <fullName evidence="1">Uncharacterized protein</fullName>
    </submittedName>
</protein>
<dbReference type="Proteomes" id="UP001434883">
    <property type="component" value="Unassembled WGS sequence"/>
</dbReference>
<evidence type="ECO:0000313" key="1">
    <source>
        <dbReference type="EMBL" id="MEQ2209733.1"/>
    </source>
</evidence>
<comment type="caution">
    <text evidence="1">The sequence shown here is derived from an EMBL/GenBank/DDBJ whole genome shotgun (WGS) entry which is preliminary data.</text>
</comment>
<sequence>MLATYWNGICQTTGIILGYVIPRDPRVFLLGLISGEVFQKEDEYLFKVLSIASKNAITQSWLKKLSPQLDHWREVVEEIHSMEKLTYLLHIKGHFYNNRWSKWLTYKSKEA</sequence>
<dbReference type="EMBL" id="JAHRIN010051753">
    <property type="protein sequence ID" value="MEQ2209733.1"/>
    <property type="molecule type" value="Genomic_DNA"/>
</dbReference>
<reference evidence="1 2" key="1">
    <citation type="submission" date="2021-06" db="EMBL/GenBank/DDBJ databases">
        <authorList>
            <person name="Palmer J.M."/>
        </authorList>
    </citation>
    <scope>NUCLEOTIDE SEQUENCE [LARGE SCALE GENOMIC DNA]</scope>
    <source>
        <strain evidence="1 2">XC_2019</strain>
        <tissue evidence="1">Muscle</tissue>
    </source>
</reference>
<proteinExistence type="predicted"/>
<organism evidence="1 2">
    <name type="scientific">Xenoophorus captivus</name>
    <dbReference type="NCBI Taxonomy" id="1517983"/>
    <lineage>
        <taxon>Eukaryota</taxon>
        <taxon>Metazoa</taxon>
        <taxon>Chordata</taxon>
        <taxon>Craniata</taxon>
        <taxon>Vertebrata</taxon>
        <taxon>Euteleostomi</taxon>
        <taxon>Actinopterygii</taxon>
        <taxon>Neopterygii</taxon>
        <taxon>Teleostei</taxon>
        <taxon>Neoteleostei</taxon>
        <taxon>Acanthomorphata</taxon>
        <taxon>Ovalentaria</taxon>
        <taxon>Atherinomorphae</taxon>
        <taxon>Cyprinodontiformes</taxon>
        <taxon>Goodeidae</taxon>
        <taxon>Xenoophorus</taxon>
    </lineage>
</organism>
<name>A0ABV0RNI8_9TELE</name>